<reference evidence="11 12" key="1">
    <citation type="submission" date="2018-04" db="EMBL/GenBank/DDBJ databases">
        <title>Genomic Encyclopedia of Type Strains, Phase IV (KMG-IV): sequencing the most valuable type-strain genomes for metagenomic binning, comparative biology and taxonomic classification.</title>
        <authorList>
            <person name="Goeker M."/>
        </authorList>
    </citation>
    <scope>NUCLEOTIDE SEQUENCE [LARGE SCALE GENOMIC DNA]</scope>
    <source>
        <strain evidence="11 12">DSM 100231</strain>
    </source>
</reference>
<keyword evidence="7 9" id="KW-1133">Transmembrane helix</keyword>
<keyword evidence="8 9" id="KW-0472">Membrane</keyword>
<keyword evidence="6 9" id="KW-0812">Transmembrane</keyword>
<dbReference type="CDD" id="cd06261">
    <property type="entry name" value="TM_PBP2"/>
    <property type="match status" value="1"/>
</dbReference>
<keyword evidence="12" id="KW-1185">Reference proteome</keyword>
<feature type="transmembrane region" description="Helical" evidence="9">
    <location>
        <begin position="182"/>
        <end position="202"/>
    </location>
</feature>
<dbReference type="SUPFAM" id="SSF161098">
    <property type="entry name" value="MetI-like"/>
    <property type="match status" value="1"/>
</dbReference>
<dbReference type="Gene3D" id="1.10.3720.10">
    <property type="entry name" value="MetI-like"/>
    <property type="match status" value="1"/>
</dbReference>
<proteinExistence type="inferred from homology"/>
<comment type="subcellular location">
    <subcellularLocation>
        <location evidence="1 9">Cell membrane</location>
        <topology evidence="1 9">Multi-pass membrane protein</topology>
    </subcellularLocation>
</comment>
<accession>A0A2U1B5Z8</accession>
<evidence type="ECO:0000313" key="11">
    <source>
        <dbReference type="EMBL" id="PVY44031.1"/>
    </source>
</evidence>
<evidence type="ECO:0000256" key="8">
    <source>
        <dbReference type="ARBA" id="ARBA00023136"/>
    </source>
</evidence>
<feature type="transmembrane region" description="Helical" evidence="9">
    <location>
        <begin position="16"/>
        <end position="41"/>
    </location>
</feature>
<evidence type="ECO:0000256" key="4">
    <source>
        <dbReference type="ARBA" id="ARBA00022448"/>
    </source>
</evidence>
<evidence type="ECO:0000256" key="7">
    <source>
        <dbReference type="ARBA" id="ARBA00022989"/>
    </source>
</evidence>
<feature type="transmembrane region" description="Helical" evidence="9">
    <location>
        <begin position="209"/>
        <end position="228"/>
    </location>
</feature>
<dbReference type="OrthoDB" id="9785113at2"/>
<dbReference type="GO" id="GO:0005886">
    <property type="term" value="C:plasma membrane"/>
    <property type="evidence" value="ECO:0007669"/>
    <property type="project" value="UniProtKB-SubCell"/>
</dbReference>
<keyword evidence="5 9" id="KW-1003">Cell membrane</keyword>
<dbReference type="AlphaFoldDB" id="A0A2U1B5Z8"/>
<evidence type="ECO:0000259" key="10">
    <source>
        <dbReference type="PROSITE" id="PS50928"/>
    </source>
</evidence>
<keyword evidence="4" id="KW-0813">Transport</keyword>
<dbReference type="PROSITE" id="PS50928">
    <property type="entry name" value="ABC_TM1"/>
    <property type="match status" value="1"/>
</dbReference>
<dbReference type="PANTHER" id="PTHR43470:SF5">
    <property type="entry name" value="PHOSPHATE TRANSPORT SYSTEM PERMEASE PROTEIN PSTA"/>
    <property type="match status" value="1"/>
</dbReference>
<evidence type="ECO:0000256" key="2">
    <source>
        <dbReference type="ARBA" id="ARBA00007069"/>
    </source>
</evidence>
<dbReference type="InterPro" id="IPR035906">
    <property type="entry name" value="MetI-like_sf"/>
</dbReference>
<dbReference type="GO" id="GO:0035435">
    <property type="term" value="P:phosphate ion transmembrane transport"/>
    <property type="evidence" value="ECO:0007669"/>
    <property type="project" value="InterPro"/>
</dbReference>
<feature type="transmembrane region" description="Helical" evidence="9">
    <location>
        <begin position="103"/>
        <end position="124"/>
    </location>
</feature>
<dbReference type="RefSeq" id="WP_116541660.1">
    <property type="nucleotide sequence ID" value="NZ_QEKI01000001.1"/>
</dbReference>
<feature type="transmembrane region" description="Helical" evidence="9">
    <location>
        <begin position="62"/>
        <end position="91"/>
    </location>
</feature>
<dbReference type="NCBIfam" id="TIGR00974">
    <property type="entry name" value="3a0107s02c"/>
    <property type="match status" value="1"/>
</dbReference>
<feature type="domain" description="ABC transmembrane type-1" evidence="10">
    <location>
        <begin position="66"/>
        <end position="272"/>
    </location>
</feature>
<dbReference type="InterPro" id="IPR005672">
    <property type="entry name" value="Phosphate_PstA"/>
</dbReference>
<name>A0A2U1B5Z8_9BACT</name>
<comment type="similarity">
    <text evidence="2 9">Belongs to the binding-protein-dependent transport system permease family. CysTW subfamily.</text>
</comment>
<protein>
    <recommendedName>
        <fullName evidence="3 9">Phosphate transport system permease protein PstA</fullName>
    </recommendedName>
</protein>
<dbReference type="Pfam" id="PF00528">
    <property type="entry name" value="BPD_transp_1"/>
    <property type="match status" value="1"/>
</dbReference>
<evidence type="ECO:0000256" key="1">
    <source>
        <dbReference type="ARBA" id="ARBA00004651"/>
    </source>
</evidence>
<evidence type="ECO:0000256" key="5">
    <source>
        <dbReference type="ARBA" id="ARBA00022475"/>
    </source>
</evidence>
<dbReference type="PANTHER" id="PTHR43470">
    <property type="entry name" value="PHOSPHATE TRANSPORT SYSTEM PERMEASE PROTEIN PSTA-RELATED"/>
    <property type="match status" value="1"/>
</dbReference>
<evidence type="ECO:0000313" key="12">
    <source>
        <dbReference type="Proteomes" id="UP000245466"/>
    </source>
</evidence>
<evidence type="ECO:0000256" key="6">
    <source>
        <dbReference type="ARBA" id="ARBA00022692"/>
    </source>
</evidence>
<feature type="transmembrane region" description="Helical" evidence="9">
    <location>
        <begin position="136"/>
        <end position="155"/>
    </location>
</feature>
<evidence type="ECO:0000256" key="9">
    <source>
        <dbReference type="RuleBase" id="RU363043"/>
    </source>
</evidence>
<evidence type="ECO:0000256" key="3">
    <source>
        <dbReference type="ARBA" id="ARBA00016864"/>
    </source>
</evidence>
<feature type="transmembrane region" description="Helical" evidence="9">
    <location>
        <begin position="248"/>
        <end position="275"/>
    </location>
</feature>
<dbReference type="EMBL" id="QEKI01000001">
    <property type="protein sequence ID" value="PVY44031.1"/>
    <property type="molecule type" value="Genomic_DNA"/>
</dbReference>
<sequence>MTNSEKNRLKDKAFQVFGIFCTFIGLVVLAIFLIDIIIEGVGRIDWDFLTSLPSRRAGRAGILTAWAGTIWILVLSALIAFPLGIAAGIYLEEYAKKTKLSNFLEINIANLAGVPSIIYGLLGLELFVRMMNLGGILLAGALTLSLLILPIVIVTTREAIKAVPRTIRDGSFALGASKWQTVWNQVLPASIGGILTGVILALSRAVGEAAPLIVIGALAYVPFVPSSPMDEFTVLPIQIFNWTSRPQAAFLTNAAAAIIILLLITFLLNGIAVYLRHRQQKKIKW</sequence>
<dbReference type="InterPro" id="IPR000515">
    <property type="entry name" value="MetI-like"/>
</dbReference>
<comment type="caution">
    <text evidence="11">The sequence shown here is derived from an EMBL/GenBank/DDBJ whole genome shotgun (WGS) entry which is preliminary data.</text>
</comment>
<gene>
    <name evidence="11" type="ORF">C8E01_101393</name>
</gene>
<organism evidence="11 12">
    <name type="scientific">Pontibacter virosus</name>
    <dbReference type="NCBI Taxonomy" id="1765052"/>
    <lineage>
        <taxon>Bacteria</taxon>
        <taxon>Pseudomonadati</taxon>
        <taxon>Bacteroidota</taxon>
        <taxon>Cytophagia</taxon>
        <taxon>Cytophagales</taxon>
        <taxon>Hymenobacteraceae</taxon>
        <taxon>Pontibacter</taxon>
    </lineage>
</organism>
<dbReference type="Proteomes" id="UP000245466">
    <property type="component" value="Unassembled WGS sequence"/>
</dbReference>
<dbReference type="GO" id="GO:0005315">
    <property type="term" value="F:phosphate transmembrane transporter activity"/>
    <property type="evidence" value="ECO:0007669"/>
    <property type="project" value="InterPro"/>
</dbReference>